<dbReference type="EMBL" id="JALGBH010000002">
    <property type="protein sequence ID" value="MCJ0742759.1"/>
    <property type="molecule type" value="Genomic_DNA"/>
</dbReference>
<organism evidence="3 4">
    <name type="scientific">Pedobacter montanisoli</name>
    <dbReference type="NCBI Taxonomy" id="2923277"/>
    <lineage>
        <taxon>Bacteria</taxon>
        <taxon>Pseudomonadati</taxon>
        <taxon>Bacteroidota</taxon>
        <taxon>Sphingobacteriia</taxon>
        <taxon>Sphingobacteriales</taxon>
        <taxon>Sphingobacteriaceae</taxon>
        <taxon>Pedobacter</taxon>
    </lineage>
</organism>
<proteinExistence type="predicted"/>
<keyword evidence="1" id="KW-0732">Signal</keyword>
<dbReference type="SUPFAM" id="SSF52833">
    <property type="entry name" value="Thioredoxin-like"/>
    <property type="match status" value="1"/>
</dbReference>
<feature type="chain" id="PRO_5045207915" evidence="1">
    <location>
        <begin position="20"/>
        <end position="636"/>
    </location>
</feature>
<dbReference type="Gene3D" id="3.40.30.10">
    <property type="entry name" value="Glutaredoxin"/>
    <property type="match status" value="1"/>
</dbReference>
<dbReference type="Proteomes" id="UP001165460">
    <property type="component" value="Unassembled WGS sequence"/>
</dbReference>
<dbReference type="CDD" id="cd02966">
    <property type="entry name" value="TlpA_like_family"/>
    <property type="match status" value="1"/>
</dbReference>
<accession>A0ABS9ZWT3</accession>
<dbReference type="PANTHER" id="PTHR42852">
    <property type="entry name" value="THIOL:DISULFIDE INTERCHANGE PROTEIN DSBE"/>
    <property type="match status" value="1"/>
</dbReference>
<dbReference type="InterPro" id="IPR050553">
    <property type="entry name" value="Thioredoxin_ResA/DsbE_sf"/>
</dbReference>
<keyword evidence="4" id="KW-1185">Reference proteome</keyword>
<evidence type="ECO:0000313" key="3">
    <source>
        <dbReference type="EMBL" id="MCJ0742759.1"/>
    </source>
</evidence>
<dbReference type="Pfam" id="PF00578">
    <property type="entry name" value="AhpC-TSA"/>
    <property type="match status" value="1"/>
</dbReference>
<feature type="signal peptide" evidence="1">
    <location>
        <begin position="1"/>
        <end position="19"/>
    </location>
</feature>
<name>A0ABS9ZWT3_9SPHI</name>
<sequence>MKKITLMICAFIAGITAFAQNVKFLPDKPEAGKALNFEYNTKGTKLEGLANVTCIAQTFVNTRYKKVDIKLEKEGSVYRGSFVPVDSTSIAVLVFSADGTKDENPAGYYTLFYQNGKPTAMSYYWQAQFYSGLGKSLSGAETDKEKAIKAYESAFAEDTKLKETYYVNYLGLVNGVDKTKGSSLAHAYIKQLNQKRDASESDLNKIALVYNALKLKSSADSVYNIIKTKYPHGNYMFGQTANVIYRETSAVKKEEKLNELVKNFKLNVNNEADYKKLEGLYMELASAFGQEKNNQKFEDYANKIKNKTSLASICNSFAWACAEKNENVVFATQISKKSLDLLDAAKQDPVPAFYNSKEDYLKNLESNWASYADTYALLLNHSGNKAEALKYQKQAVKMNNFSSADMNSRYVVFLADNNRFKDAREYGERFIKEGKGGAEIKGALKKAYQGNEGFDVYYAKLEREALEKEREKFVKEMINRPAPKFTLVNLKGETVSLEKLKGKVVIVDYWATWCGPCIASFPGMQMAVEKYKDDPKVEFLFVNTWQTEENREKVVKDFMAANSKYTFNVLLDTKNKQDPSKFDVIDSYNLNGDGIPQKYIIDPNGNIRFKKVGFGGSADATVKELDVMISLAKETK</sequence>
<dbReference type="InterPro" id="IPR000866">
    <property type="entry name" value="AhpC/TSA"/>
</dbReference>
<comment type="caution">
    <text evidence="3">The sequence shown here is derived from an EMBL/GenBank/DDBJ whole genome shotgun (WGS) entry which is preliminary data.</text>
</comment>
<evidence type="ECO:0000313" key="4">
    <source>
        <dbReference type="Proteomes" id="UP001165460"/>
    </source>
</evidence>
<dbReference type="PANTHER" id="PTHR42852:SF17">
    <property type="entry name" value="THIOREDOXIN-LIKE PROTEIN HI_1115"/>
    <property type="match status" value="1"/>
</dbReference>
<dbReference type="RefSeq" id="WP_243361513.1">
    <property type="nucleotide sequence ID" value="NZ_JALGBH010000002.1"/>
</dbReference>
<dbReference type="InterPro" id="IPR013766">
    <property type="entry name" value="Thioredoxin_domain"/>
</dbReference>
<dbReference type="InterPro" id="IPR036249">
    <property type="entry name" value="Thioredoxin-like_sf"/>
</dbReference>
<evidence type="ECO:0000256" key="1">
    <source>
        <dbReference type="SAM" id="SignalP"/>
    </source>
</evidence>
<reference evidence="3" key="1">
    <citation type="submission" date="2022-03" db="EMBL/GenBank/DDBJ databases">
        <authorList>
            <person name="Woo C.Y."/>
        </authorList>
    </citation>
    <scope>NUCLEOTIDE SEQUENCE</scope>
    <source>
        <strain evidence="3">CYS-01</strain>
    </source>
</reference>
<dbReference type="PROSITE" id="PS51352">
    <property type="entry name" value="THIOREDOXIN_2"/>
    <property type="match status" value="1"/>
</dbReference>
<evidence type="ECO:0000259" key="2">
    <source>
        <dbReference type="PROSITE" id="PS51352"/>
    </source>
</evidence>
<gene>
    <name evidence="3" type="ORF">MMF97_08565</name>
</gene>
<feature type="domain" description="Thioredoxin" evidence="2">
    <location>
        <begin position="476"/>
        <end position="634"/>
    </location>
</feature>
<protein>
    <submittedName>
        <fullName evidence="3">Redoxin domain-containing protein</fullName>
    </submittedName>
</protein>